<comment type="pathway">
    <text evidence="3 9">Carbohydrate biosynthesis; gluconeogenesis.</text>
</comment>
<dbReference type="PANTHER" id="PTHR21139">
    <property type="entry name" value="TRIOSEPHOSPHATE ISOMERASE"/>
    <property type="match status" value="1"/>
</dbReference>
<evidence type="ECO:0000256" key="3">
    <source>
        <dbReference type="ARBA" id="ARBA00004742"/>
    </source>
</evidence>
<dbReference type="InterPro" id="IPR020861">
    <property type="entry name" value="Triosephosphate_isomerase_AS"/>
</dbReference>
<comment type="catalytic activity">
    <reaction evidence="1 9">
        <text>D-glyceraldehyde 3-phosphate = dihydroxyacetone phosphate</text>
        <dbReference type="Rhea" id="RHEA:18585"/>
        <dbReference type="ChEBI" id="CHEBI:57642"/>
        <dbReference type="ChEBI" id="CHEBI:59776"/>
        <dbReference type="EC" id="5.3.1.1"/>
    </reaction>
</comment>
<protein>
    <recommendedName>
        <fullName evidence="7 9">Triosephosphate isomerase</fullName>
        <ecNumber evidence="6 9">5.3.1.1</ecNumber>
    </recommendedName>
</protein>
<dbReference type="GO" id="GO:0005829">
    <property type="term" value="C:cytosol"/>
    <property type="evidence" value="ECO:0007669"/>
    <property type="project" value="TreeGrafter"/>
</dbReference>
<comment type="subunit">
    <text evidence="5">Homodimer.</text>
</comment>
<keyword evidence="8 9" id="KW-0413">Isomerase</keyword>
<name>A0A3G2C679_STABO</name>
<dbReference type="CDD" id="cd00311">
    <property type="entry name" value="TIM"/>
    <property type="match status" value="1"/>
</dbReference>
<dbReference type="AlphaFoldDB" id="A0A3G2C679"/>
<comment type="pathway">
    <text evidence="2 9">Carbohydrate degradation; glycolysis; D-glyceraldehyde 3-phosphate from glycerone phosphate: step 1/1.</text>
</comment>
<dbReference type="NCBIfam" id="TIGR00419">
    <property type="entry name" value="tim"/>
    <property type="match status" value="1"/>
</dbReference>
<evidence type="ECO:0000256" key="7">
    <source>
        <dbReference type="ARBA" id="ARBA00019397"/>
    </source>
</evidence>
<gene>
    <name evidence="10" type="primary">TPI</name>
</gene>
<dbReference type="GO" id="GO:0006096">
    <property type="term" value="P:glycolytic process"/>
    <property type="evidence" value="ECO:0007669"/>
    <property type="project" value="UniProtKB-UniPathway"/>
</dbReference>
<dbReference type="InterPro" id="IPR013785">
    <property type="entry name" value="Aldolase_TIM"/>
</dbReference>
<reference evidence="10" key="1">
    <citation type="submission" date="2017-12" db="EMBL/GenBank/DDBJ databases">
        <title>Transformation of the biosurfactant production yeast Starmerella bombicola into a chassis organism: development, validation and application of a dedicated molecular toolkit.</title>
        <authorList>
            <person name="Lodens S."/>
            <person name="Roelants S.L.K.W."/>
            <person name="Ciesielska K."/>
            <person name="Geys R."/>
            <person name="Coussement P."/>
            <person name="Pattyn F."/>
            <person name="Saerens K."/>
            <person name="Van de Peer Y."/>
            <person name="Devreese B."/>
            <person name="De Maeseneire S.L."/>
            <person name="Soetaert W."/>
        </authorList>
    </citation>
    <scope>NUCLEOTIDE SEQUENCE</scope>
    <source>
        <strain evidence="10">Stabo22214</strain>
    </source>
</reference>
<dbReference type="GO" id="GO:0019563">
    <property type="term" value="P:glycerol catabolic process"/>
    <property type="evidence" value="ECO:0007669"/>
    <property type="project" value="TreeGrafter"/>
</dbReference>
<comment type="similarity">
    <text evidence="4 9">Belongs to the triosephosphate isomerase family.</text>
</comment>
<dbReference type="GO" id="GO:0046166">
    <property type="term" value="P:glyceraldehyde-3-phosphate biosynthetic process"/>
    <property type="evidence" value="ECO:0007669"/>
    <property type="project" value="TreeGrafter"/>
</dbReference>
<evidence type="ECO:0000256" key="5">
    <source>
        <dbReference type="ARBA" id="ARBA00011738"/>
    </source>
</evidence>
<evidence type="ECO:0000313" key="10">
    <source>
        <dbReference type="EMBL" id="AYM47847.1"/>
    </source>
</evidence>
<dbReference type="UniPathway" id="UPA00138"/>
<dbReference type="InterPro" id="IPR035990">
    <property type="entry name" value="TIM_sf"/>
</dbReference>
<accession>A0A3G2C679</accession>
<dbReference type="SUPFAM" id="SSF51351">
    <property type="entry name" value="Triosephosphate isomerase (TIM)"/>
    <property type="match status" value="1"/>
</dbReference>
<dbReference type="PANTHER" id="PTHR21139:SF2">
    <property type="entry name" value="TRIOSEPHOSPHATE ISOMERASE"/>
    <property type="match status" value="1"/>
</dbReference>
<organism evidence="10">
    <name type="scientific">Starmerella bombicola</name>
    <name type="common">Yeast</name>
    <name type="synonym">Candida bombicola</name>
    <dbReference type="NCBI Taxonomy" id="75736"/>
    <lineage>
        <taxon>Eukaryota</taxon>
        <taxon>Fungi</taxon>
        <taxon>Dikarya</taxon>
        <taxon>Ascomycota</taxon>
        <taxon>Saccharomycotina</taxon>
        <taxon>Dipodascomycetes</taxon>
        <taxon>Dipodascales</taxon>
        <taxon>Trichomonascaceae</taxon>
        <taxon>Starmerella</taxon>
    </lineage>
</organism>
<dbReference type="PROSITE" id="PS51440">
    <property type="entry name" value="TIM_2"/>
    <property type="match status" value="1"/>
</dbReference>
<proteinExistence type="inferred from homology"/>
<dbReference type="FunFam" id="3.20.20.70:FF:000025">
    <property type="entry name" value="Triosephosphate isomerase"/>
    <property type="match status" value="1"/>
</dbReference>
<dbReference type="InterPro" id="IPR000652">
    <property type="entry name" value="Triosephosphate_isomerase"/>
</dbReference>
<sequence>MARGFFVGGNFKMNGSKELVTKLLGNLKDAKLPANTEVVVAVPAPYLDLASQTVKGSKVQIAGENCYLKDSGAFTGEISPSMLKDNGAHWVVLGHSERRHIFKENDELIANKAKFALEQGLKVIYCIGELKEEREAGKANQVNSAQLDALAKVIKPEDWKNIVVAYEPVWAIGTGLTATPADAQDMHKHLRAHLVKLVSPSVSENTLIIYGGSVNGKTCNDLGAEADIDGFLVGGASLKPEFVDIANTTAN</sequence>
<dbReference type="HAMAP" id="MF_00147_B">
    <property type="entry name" value="TIM_B"/>
    <property type="match status" value="1"/>
</dbReference>
<evidence type="ECO:0000256" key="8">
    <source>
        <dbReference type="ARBA" id="ARBA00023235"/>
    </source>
</evidence>
<dbReference type="GO" id="GO:0004807">
    <property type="term" value="F:triose-phosphate isomerase activity"/>
    <property type="evidence" value="ECO:0007669"/>
    <property type="project" value="UniProtKB-EC"/>
</dbReference>
<dbReference type="InterPro" id="IPR022896">
    <property type="entry name" value="TrioseP_Isoase_bac/euk"/>
</dbReference>
<dbReference type="EC" id="5.3.1.1" evidence="6 9"/>
<keyword evidence="9" id="KW-0312">Gluconeogenesis</keyword>
<dbReference type="Gene3D" id="3.20.20.70">
    <property type="entry name" value="Aldolase class I"/>
    <property type="match status" value="1"/>
</dbReference>
<evidence type="ECO:0000256" key="1">
    <source>
        <dbReference type="ARBA" id="ARBA00000474"/>
    </source>
</evidence>
<keyword evidence="9" id="KW-0324">Glycolysis</keyword>
<evidence type="ECO:0000256" key="2">
    <source>
        <dbReference type="ARBA" id="ARBA00004680"/>
    </source>
</evidence>
<dbReference type="EMBL" id="MG719755">
    <property type="protein sequence ID" value="AYM47847.1"/>
    <property type="molecule type" value="Genomic_DNA"/>
</dbReference>
<evidence type="ECO:0000256" key="4">
    <source>
        <dbReference type="ARBA" id="ARBA00007422"/>
    </source>
</evidence>
<evidence type="ECO:0000256" key="9">
    <source>
        <dbReference type="RuleBase" id="RU363013"/>
    </source>
</evidence>
<dbReference type="GO" id="GO:0006094">
    <property type="term" value="P:gluconeogenesis"/>
    <property type="evidence" value="ECO:0007669"/>
    <property type="project" value="UniProtKB-UniPathway"/>
</dbReference>
<dbReference type="UniPathway" id="UPA00109">
    <property type="reaction ID" value="UER00189"/>
</dbReference>
<evidence type="ECO:0000256" key="6">
    <source>
        <dbReference type="ARBA" id="ARBA00011940"/>
    </source>
</evidence>
<dbReference type="PROSITE" id="PS00171">
    <property type="entry name" value="TIM_1"/>
    <property type="match status" value="1"/>
</dbReference>
<dbReference type="Pfam" id="PF00121">
    <property type="entry name" value="TIM"/>
    <property type="match status" value="1"/>
</dbReference>